<name>A0A0F8ZBV3_9ZZZZ</name>
<protein>
    <recommendedName>
        <fullName evidence="3">Outer membrane protein assembly factor BamE domain-containing protein</fullName>
    </recommendedName>
</protein>
<dbReference type="PROSITE" id="PS51257">
    <property type="entry name" value="PROKAR_LIPOPROTEIN"/>
    <property type="match status" value="1"/>
</dbReference>
<dbReference type="InterPro" id="IPR037873">
    <property type="entry name" value="BamE-like"/>
</dbReference>
<keyword evidence="2" id="KW-0472">Membrane</keyword>
<dbReference type="Gene3D" id="3.30.1450.10">
    <property type="match status" value="1"/>
</dbReference>
<dbReference type="EMBL" id="LAZR01048714">
    <property type="protein sequence ID" value="KKK91307.1"/>
    <property type="molecule type" value="Genomic_DNA"/>
</dbReference>
<keyword evidence="1" id="KW-0732">Signal</keyword>
<evidence type="ECO:0000256" key="1">
    <source>
        <dbReference type="ARBA" id="ARBA00022729"/>
    </source>
</evidence>
<reference evidence="4" key="1">
    <citation type="journal article" date="2015" name="Nature">
        <title>Complex archaea that bridge the gap between prokaryotes and eukaryotes.</title>
        <authorList>
            <person name="Spang A."/>
            <person name="Saw J.H."/>
            <person name="Jorgensen S.L."/>
            <person name="Zaremba-Niedzwiedzka K."/>
            <person name="Martijn J."/>
            <person name="Lind A.E."/>
            <person name="van Eijk R."/>
            <person name="Schleper C."/>
            <person name="Guy L."/>
            <person name="Ettema T.J."/>
        </authorList>
    </citation>
    <scope>NUCLEOTIDE SEQUENCE</scope>
</reference>
<organism evidence="4">
    <name type="scientific">marine sediment metagenome</name>
    <dbReference type="NCBI Taxonomy" id="412755"/>
    <lineage>
        <taxon>unclassified sequences</taxon>
        <taxon>metagenomes</taxon>
        <taxon>ecological metagenomes</taxon>
    </lineage>
</organism>
<evidence type="ECO:0000313" key="4">
    <source>
        <dbReference type="EMBL" id="KKK91307.1"/>
    </source>
</evidence>
<dbReference type="InterPro" id="IPR007450">
    <property type="entry name" value="BamE_dom"/>
</dbReference>
<proteinExistence type="predicted"/>
<accession>A0A0F8ZBV3</accession>
<evidence type="ECO:0000256" key="2">
    <source>
        <dbReference type="ARBA" id="ARBA00023136"/>
    </source>
</evidence>
<sequence length="148" mass="15975">MAGRMRLALAAGLMMLVASCTATYRNNGYVPPDADLAELTVGVDTRDTVAAAVGRPSSAGLLEASAWYYVQSRFKNFAYRAPEEISREVVAVSFDPRGTIENIERFGLEEGRVVILSRRVTDSNVKGVGFLAQLLGNIGNLDASNFLN</sequence>
<gene>
    <name evidence="4" type="ORF">LCGC14_2714280</name>
</gene>
<dbReference type="GO" id="GO:0019867">
    <property type="term" value="C:outer membrane"/>
    <property type="evidence" value="ECO:0007669"/>
    <property type="project" value="InterPro"/>
</dbReference>
<evidence type="ECO:0000259" key="3">
    <source>
        <dbReference type="Pfam" id="PF04355"/>
    </source>
</evidence>
<comment type="caution">
    <text evidence="4">The sequence shown here is derived from an EMBL/GenBank/DDBJ whole genome shotgun (WGS) entry which is preliminary data.</text>
</comment>
<dbReference type="AlphaFoldDB" id="A0A0F8ZBV3"/>
<dbReference type="Pfam" id="PF04355">
    <property type="entry name" value="BamE"/>
    <property type="match status" value="1"/>
</dbReference>
<feature type="domain" description="Outer membrane protein assembly factor BamE" evidence="3">
    <location>
        <begin position="28"/>
        <end position="103"/>
    </location>
</feature>